<dbReference type="KEGG" id="ruv:EC9_36850"/>
<evidence type="ECO:0000313" key="6">
    <source>
        <dbReference type="EMBL" id="QDS89485.1"/>
    </source>
</evidence>
<dbReference type="PANTHER" id="PTHR37461">
    <property type="entry name" value="ANTI-SIGMA-K FACTOR RSKA"/>
    <property type="match status" value="1"/>
</dbReference>
<evidence type="ECO:0000256" key="2">
    <source>
        <dbReference type="ARBA" id="ARBA00022692"/>
    </source>
</evidence>
<dbReference type="AlphaFoldDB" id="A0A517M3P5"/>
<dbReference type="Proteomes" id="UP000319557">
    <property type="component" value="Chromosome"/>
</dbReference>
<evidence type="ECO:0000313" key="7">
    <source>
        <dbReference type="Proteomes" id="UP000319557"/>
    </source>
</evidence>
<feature type="region of interest" description="Disordered" evidence="5">
    <location>
        <begin position="180"/>
        <end position="239"/>
    </location>
</feature>
<feature type="region of interest" description="Disordered" evidence="5">
    <location>
        <begin position="114"/>
        <end position="135"/>
    </location>
</feature>
<keyword evidence="3" id="KW-1133">Transmembrane helix</keyword>
<dbReference type="Gene3D" id="1.10.10.1320">
    <property type="entry name" value="Anti-sigma factor, zinc-finger domain"/>
    <property type="match status" value="1"/>
</dbReference>
<keyword evidence="4" id="KW-0472">Membrane</keyword>
<dbReference type="InterPro" id="IPR051474">
    <property type="entry name" value="Anti-sigma-K/W_factor"/>
</dbReference>
<reference evidence="6 7" key="1">
    <citation type="submission" date="2019-02" db="EMBL/GenBank/DDBJ databases">
        <title>Deep-cultivation of Planctomycetes and their phenomic and genomic characterization uncovers novel biology.</title>
        <authorList>
            <person name="Wiegand S."/>
            <person name="Jogler M."/>
            <person name="Boedeker C."/>
            <person name="Pinto D."/>
            <person name="Vollmers J."/>
            <person name="Rivas-Marin E."/>
            <person name="Kohn T."/>
            <person name="Peeters S.H."/>
            <person name="Heuer A."/>
            <person name="Rast P."/>
            <person name="Oberbeckmann S."/>
            <person name="Bunk B."/>
            <person name="Jeske O."/>
            <person name="Meyerdierks A."/>
            <person name="Storesund J.E."/>
            <person name="Kallscheuer N."/>
            <person name="Luecker S."/>
            <person name="Lage O.M."/>
            <person name="Pohl T."/>
            <person name="Merkel B.J."/>
            <person name="Hornburger P."/>
            <person name="Mueller R.-W."/>
            <person name="Bruemmer F."/>
            <person name="Labrenz M."/>
            <person name="Spormann A.M."/>
            <person name="Op den Camp H."/>
            <person name="Overmann J."/>
            <person name="Amann R."/>
            <person name="Jetten M.S.M."/>
            <person name="Mascher T."/>
            <person name="Medema M.H."/>
            <person name="Devos D.P."/>
            <person name="Kaster A.-K."/>
            <person name="Ovreas L."/>
            <person name="Rohde M."/>
            <person name="Galperin M.Y."/>
            <person name="Jogler C."/>
        </authorList>
    </citation>
    <scope>NUCLEOTIDE SEQUENCE [LARGE SCALE GENOMIC DNA]</scope>
    <source>
        <strain evidence="6 7">EC9</strain>
    </source>
</reference>
<keyword evidence="7" id="KW-1185">Reference proteome</keyword>
<evidence type="ECO:0000256" key="1">
    <source>
        <dbReference type="ARBA" id="ARBA00004167"/>
    </source>
</evidence>
<evidence type="ECO:0000256" key="5">
    <source>
        <dbReference type="SAM" id="MobiDB-lite"/>
    </source>
</evidence>
<keyword evidence="2" id="KW-0812">Transmembrane</keyword>
<feature type="compositionally biased region" description="Low complexity" evidence="5">
    <location>
        <begin position="300"/>
        <end position="333"/>
    </location>
</feature>
<feature type="compositionally biased region" description="Polar residues" evidence="5">
    <location>
        <begin position="193"/>
        <end position="212"/>
    </location>
</feature>
<accession>A0A517M3P5</accession>
<proteinExistence type="predicted"/>
<organism evidence="6 7">
    <name type="scientific">Rosistilla ulvae</name>
    <dbReference type="NCBI Taxonomy" id="1930277"/>
    <lineage>
        <taxon>Bacteria</taxon>
        <taxon>Pseudomonadati</taxon>
        <taxon>Planctomycetota</taxon>
        <taxon>Planctomycetia</taxon>
        <taxon>Pirellulales</taxon>
        <taxon>Pirellulaceae</taxon>
        <taxon>Rosistilla</taxon>
    </lineage>
</organism>
<feature type="region of interest" description="Disordered" evidence="5">
    <location>
        <begin position="253"/>
        <end position="337"/>
    </location>
</feature>
<comment type="subcellular location">
    <subcellularLocation>
        <location evidence="1">Membrane</location>
        <topology evidence="1">Single-pass membrane protein</topology>
    </subcellularLocation>
</comment>
<dbReference type="GO" id="GO:0016989">
    <property type="term" value="F:sigma factor antagonist activity"/>
    <property type="evidence" value="ECO:0007669"/>
    <property type="project" value="TreeGrafter"/>
</dbReference>
<gene>
    <name evidence="6" type="ORF">EC9_36850</name>
</gene>
<name>A0A517M3P5_9BACT</name>
<evidence type="ECO:0008006" key="8">
    <source>
        <dbReference type="Google" id="ProtNLM"/>
    </source>
</evidence>
<dbReference type="GO" id="GO:0006417">
    <property type="term" value="P:regulation of translation"/>
    <property type="evidence" value="ECO:0007669"/>
    <property type="project" value="TreeGrafter"/>
</dbReference>
<dbReference type="PANTHER" id="PTHR37461:SF1">
    <property type="entry name" value="ANTI-SIGMA-K FACTOR RSKA"/>
    <property type="match status" value="1"/>
</dbReference>
<dbReference type="InterPro" id="IPR041916">
    <property type="entry name" value="Anti_sigma_zinc_sf"/>
</dbReference>
<dbReference type="EMBL" id="CP036261">
    <property type="protein sequence ID" value="QDS89485.1"/>
    <property type="molecule type" value="Genomic_DNA"/>
</dbReference>
<sequence length="456" mass="48295">MTMQFNEEMLTAYLDDELSSDERAIVQQTIDAEPSCAKLLEELRELRDAVAQLPPIQPSVDPVAAVRQRIAAQNQTALAREQRAQTWSRLALLATAACLMLAIGSYLLRPELSPENQPTAGSIADSKPPSDPQVVDAPAADAVELRESLAYESSPLPEIQSDAYSSQAELQVAPMMKAQPPAAPLAGNDVRQNRSSPQAPTRSNGQSYSRATPSLRPADSANQASRMGGGFGGSMANRSRAAVQSPARYFFRASGSDKEDSSPLATTPRLDSPERNETASDNAKLAPSQQAARDAKRSMAVESDAVDRAAAAESALADRGASPPPAVASAGAPRARRADVRRIQIQSSPELLAAQLAQIRDLLAAQKIVSQQQEPSAEGNAEQKDVAEGYAPLRDLAKTANQPIQLIVSGPPKMLQQLAEQILKTIANRATMGDPVAGMDSAEAGAASVLQIDILP</sequence>
<evidence type="ECO:0000256" key="3">
    <source>
        <dbReference type="ARBA" id="ARBA00022989"/>
    </source>
</evidence>
<protein>
    <recommendedName>
        <fullName evidence="8">Zinc-finger domain-containing protein</fullName>
    </recommendedName>
</protein>
<evidence type="ECO:0000256" key="4">
    <source>
        <dbReference type="ARBA" id="ARBA00023136"/>
    </source>
</evidence>
<dbReference type="GO" id="GO:0016020">
    <property type="term" value="C:membrane"/>
    <property type="evidence" value="ECO:0007669"/>
    <property type="project" value="UniProtKB-SubCell"/>
</dbReference>